<feature type="region of interest" description="Disordered" evidence="1">
    <location>
        <begin position="22"/>
        <end position="45"/>
    </location>
</feature>
<protein>
    <recommendedName>
        <fullName evidence="5">Lipoprotein</fullName>
    </recommendedName>
</protein>
<reference evidence="3" key="1">
    <citation type="submission" date="2023-03" db="EMBL/GenBank/DDBJ databases">
        <title>Multiphase analysis and comparison of six strains from genera Psychromarinibacter, Lutimaribacter, and Maritimibacter, including a novel species: Psychromarinibacter sediminicola sp. nov.</title>
        <authorList>
            <person name="Wang Y.-H."/>
            <person name="Ye M.-Q."/>
            <person name="Du Z.-J."/>
        </authorList>
    </citation>
    <scope>NUCLEOTIDE SEQUENCE</scope>
    <source>
        <strain evidence="3">C21-152</strain>
    </source>
</reference>
<dbReference type="RefSeq" id="WP_275567161.1">
    <property type="nucleotide sequence ID" value="NZ_JARGYC010000021.1"/>
</dbReference>
<evidence type="ECO:0000313" key="4">
    <source>
        <dbReference type="Proteomes" id="UP001220964"/>
    </source>
</evidence>
<feature type="compositionally biased region" description="Acidic residues" evidence="1">
    <location>
        <begin position="28"/>
        <end position="45"/>
    </location>
</feature>
<keyword evidence="4" id="KW-1185">Reference proteome</keyword>
<organism evidence="3 4">
    <name type="scientific">Psychromarinibacter sediminicola</name>
    <dbReference type="NCBI Taxonomy" id="3033385"/>
    <lineage>
        <taxon>Bacteria</taxon>
        <taxon>Pseudomonadati</taxon>
        <taxon>Pseudomonadota</taxon>
        <taxon>Alphaproteobacteria</taxon>
        <taxon>Rhodobacterales</taxon>
        <taxon>Paracoccaceae</taxon>
        <taxon>Psychromarinibacter</taxon>
    </lineage>
</organism>
<dbReference type="PROSITE" id="PS51257">
    <property type="entry name" value="PROKAR_LIPOPROTEIN"/>
    <property type="match status" value="1"/>
</dbReference>
<comment type="caution">
    <text evidence="3">The sequence shown here is derived from an EMBL/GenBank/DDBJ whole genome shotgun (WGS) entry which is preliminary data.</text>
</comment>
<feature type="signal peptide" evidence="2">
    <location>
        <begin position="1"/>
        <end position="19"/>
    </location>
</feature>
<evidence type="ECO:0008006" key="5">
    <source>
        <dbReference type="Google" id="ProtNLM"/>
    </source>
</evidence>
<gene>
    <name evidence="3" type="ORF">P1J78_09785</name>
</gene>
<dbReference type="Proteomes" id="UP001220964">
    <property type="component" value="Unassembled WGS sequence"/>
</dbReference>
<dbReference type="AlphaFoldDB" id="A0AAE3NSV1"/>
<sequence>MKWLWMVLVLGVAACGVDGAPVPPGSDVDPDNITDPEDFDPGVFF</sequence>
<evidence type="ECO:0000313" key="3">
    <source>
        <dbReference type="EMBL" id="MDF0601019.1"/>
    </source>
</evidence>
<evidence type="ECO:0000256" key="1">
    <source>
        <dbReference type="SAM" id="MobiDB-lite"/>
    </source>
</evidence>
<keyword evidence="2" id="KW-0732">Signal</keyword>
<evidence type="ECO:0000256" key="2">
    <source>
        <dbReference type="SAM" id="SignalP"/>
    </source>
</evidence>
<accession>A0AAE3NSV1</accession>
<proteinExistence type="predicted"/>
<feature type="chain" id="PRO_5042249684" description="Lipoprotein" evidence="2">
    <location>
        <begin position="20"/>
        <end position="45"/>
    </location>
</feature>
<dbReference type="EMBL" id="JARGYC010000021">
    <property type="protein sequence ID" value="MDF0601019.1"/>
    <property type="molecule type" value="Genomic_DNA"/>
</dbReference>
<name>A0AAE3NSV1_9RHOB</name>